<dbReference type="Gene3D" id="3.40.47.10">
    <property type="match status" value="1"/>
</dbReference>
<evidence type="ECO:0000259" key="4">
    <source>
        <dbReference type="Pfam" id="PF08540"/>
    </source>
</evidence>
<dbReference type="CDD" id="cd00827">
    <property type="entry name" value="init_cond_enzymes"/>
    <property type="match status" value="1"/>
</dbReference>
<keyword evidence="2" id="KW-0808">Transferase</keyword>
<evidence type="ECO:0000313" key="6">
    <source>
        <dbReference type="Proteomes" id="UP001597062"/>
    </source>
</evidence>
<evidence type="ECO:0000256" key="1">
    <source>
        <dbReference type="ARBA" id="ARBA00007061"/>
    </source>
</evidence>
<keyword evidence="6" id="KW-1185">Reference proteome</keyword>
<protein>
    <submittedName>
        <fullName evidence="5">Hydroxymethylglutaryl-CoA synthase family protein</fullName>
    </submittedName>
</protein>
<evidence type="ECO:0000313" key="5">
    <source>
        <dbReference type="EMBL" id="MFD0992701.1"/>
    </source>
</evidence>
<proteinExistence type="inferred from homology"/>
<reference evidence="6" key="1">
    <citation type="journal article" date="2019" name="Int. J. Syst. Evol. Microbiol.">
        <title>The Global Catalogue of Microorganisms (GCM) 10K type strain sequencing project: providing services to taxonomists for standard genome sequencing and annotation.</title>
        <authorList>
            <consortium name="The Broad Institute Genomics Platform"/>
            <consortium name="The Broad Institute Genome Sequencing Center for Infectious Disease"/>
            <person name="Wu L."/>
            <person name="Ma J."/>
        </authorList>
    </citation>
    <scope>NUCLEOTIDE SEQUENCE [LARGE SCALE GENOMIC DNA]</scope>
    <source>
        <strain evidence="6">CCUG 60527</strain>
    </source>
</reference>
<gene>
    <name evidence="5" type="ORF">ACFQ1U_05750</name>
</gene>
<organism evidence="5 6">
    <name type="scientific">Tenacibaculum geojense</name>
    <dbReference type="NCBI Taxonomy" id="915352"/>
    <lineage>
        <taxon>Bacteria</taxon>
        <taxon>Pseudomonadati</taxon>
        <taxon>Bacteroidota</taxon>
        <taxon>Flavobacteriia</taxon>
        <taxon>Flavobacteriales</taxon>
        <taxon>Flavobacteriaceae</taxon>
        <taxon>Tenacibaculum</taxon>
    </lineage>
</organism>
<dbReference type="InterPro" id="IPR013528">
    <property type="entry name" value="HMG_CoA_synth_N"/>
</dbReference>
<dbReference type="Proteomes" id="UP001597062">
    <property type="component" value="Unassembled WGS sequence"/>
</dbReference>
<evidence type="ECO:0000256" key="2">
    <source>
        <dbReference type="ARBA" id="ARBA00022679"/>
    </source>
</evidence>
<feature type="domain" description="Hydroxymethylglutaryl-coenzyme A synthase C-terminal" evidence="4">
    <location>
        <begin position="249"/>
        <end position="461"/>
    </location>
</feature>
<dbReference type="PANTHER" id="PTHR43323">
    <property type="entry name" value="3-HYDROXY-3-METHYLGLUTARYL COENZYME A SYNTHASE"/>
    <property type="match status" value="1"/>
</dbReference>
<name>A0ABW3JQW7_9FLAO</name>
<dbReference type="SUPFAM" id="SSF53901">
    <property type="entry name" value="Thiolase-like"/>
    <property type="match status" value="2"/>
</dbReference>
<accession>A0ABW3JQW7</accession>
<dbReference type="Pfam" id="PF01154">
    <property type="entry name" value="HMG_CoA_synt_N"/>
    <property type="match status" value="1"/>
</dbReference>
<sequence>MTTGIDAIDFYVPNLYVDIKDLAELRNISYEKLNKGLGLRKMAIPDCDEDTASFAANALLKLIEHNDIDPTTIGRVYLGTESALDSSKPTATYAVEVVEKHLESKYGSRSFKNCDVLDMTFACIGGVDAFQNCLEWVQNKPDRKAIVIASDVSKYELNSTGEYTQGGGAVAMLICNNPSLIAISDVWGVATKSEGDFFKPRRSFNKSDIINEFLTSINAEPLSDHKFQELLNSDSSFWSDSNEFVKVYKEEPVFDGQFSNQCYSDRITEAFSHFNTQQPTNFLKDWQHLIFHLPYAYHGRRIIFTNWVEWLKATNTFHLLEDEIGNDFDDVKTWKKAAVKSKLFSDFISHSISAGELASSEIGNMYTASIFMSLLSMLSHHYNTENDIVNQKIGFIAYGSGSKSKVFEGTVQNKWKSKLSNIQLFEYLNNRTQISTDDYANIHTCAIHKAIESNNTVRLKSIETDTNIQGLRRYSL</sequence>
<dbReference type="PANTHER" id="PTHR43323:SF2">
    <property type="entry name" value="HYDROXYMETHYLGLUTARYL-COA SYNTHASE"/>
    <property type="match status" value="1"/>
</dbReference>
<dbReference type="EMBL" id="JBHTJR010000030">
    <property type="protein sequence ID" value="MFD0992701.1"/>
    <property type="molecule type" value="Genomic_DNA"/>
</dbReference>
<dbReference type="RefSeq" id="WP_386106249.1">
    <property type="nucleotide sequence ID" value="NZ_JBHTJR010000030.1"/>
</dbReference>
<dbReference type="Pfam" id="PF08540">
    <property type="entry name" value="HMG_CoA_synt_C"/>
    <property type="match status" value="1"/>
</dbReference>
<evidence type="ECO:0000259" key="3">
    <source>
        <dbReference type="Pfam" id="PF01154"/>
    </source>
</evidence>
<comment type="caution">
    <text evidence="5">The sequence shown here is derived from an EMBL/GenBank/DDBJ whole genome shotgun (WGS) entry which is preliminary data.</text>
</comment>
<comment type="similarity">
    <text evidence="1">Belongs to the thiolase-like superfamily. HMG-CoA synthase family.</text>
</comment>
<dbReference type="InterPro" id="IPR016039">
    <property type="entry name" value="Thiolase-like"/>
</dbReference>
<feature type="domain" description="Hydroxymethylglutaryl-coenzyme A synthase N-terminal" evidence="3">
    <location>
        <begin position="3"/>
        <end position="177"/>
    </location>
</feature>
<dbReference type="InterPro" id="IPR013746">
    <property type="entry name" value="HMG_CoA_synt_C_dom"/>
</dbReference>